<feature type="transmembrane region" description="Helical" evidence="1">
    <location>
        <begin position="154"/>
        <end position="174"/>
    </location>
</feature>
<proteinExistence type="predicted"/>
<name>A0A927UAW7_9FIRM</name>
<feature type="transmembrane region" description="Helical" evidence="1">
    <location>
        <begin position="276"/>
        <end position="304"/>
    </location>
</feature>
<feature type="transmembrane region" description="Helical" evidence="1">
    <location>
        <begin position="194"/>
        <end position="220"/>
    </location>
</feature>
<comment type="caution">
    <text evidence="2">The sequence shown here is derived from an EMBL/GenBank/DDBJ whole genome shotgun (WGS) entry which is preliminary data.</text>
</comment>
<accession>A0A927UAW7</accession>
<keyword evidence="1" id="KW-0472">Membrane</keyword>
<feature type="transmembrane region" description="Helical" evidence="1">
    <location>
        <begin position="316"/>
        <end position="335"/>
    </location>
</feature>
<organism evidence="2 3">
    <name type="scientific">Pseudobutyrivibrio ruminis</name>
    <dbReference type="NCBI Taxonomy" id="46206"/>
    <lineage>
        <taxon>Bacteria</taxon>
        <taxon>Bacillati</taxon>
        <taxon>Bacillota</taxon>
        <taxon>Clostridia</taxon>
        <taxon>Lachnospirales</taxon>
        <taxon>Lachnospiraceae</taxon>
        <taxon>Pseudobutyrivibrio</taxon>
    </lineage>
</organism>
<evidence type="ECO:0000313" key="3">
    <source>
        <dbReference type="Proteomes" id="UP000766246"/>
    </source>
</evidence>
<keyword evidence="1" id="KW-1133">Transmembrane helix</keyword>
<feature type="transmembrane region" description="Helical" evidence="1">
    <location>
        <begin position="57"/>
        <end position="76"/>
    </location>
</feature>
<gene>
    <name evidence="2" type="ORF">E7272_04825</name>
</gene>
<dbReference type="AlphaFoldDB" id="A0A927UAW7"/>
<feature type="transmembrane region" description="Helical" evidence="1">
    <location>
        <begin position="88"/>
        <end position="109"/>
    </location>
</feature>
<sequence length="491" mass="56885">MLKKYWKICLFTLFIFLGLLFFFNFINPLTVYDADDWLYIYSLRKPIPILHDWNPTRVFPEVVMPLISYFGAYVFYPITNNYFRSLSIAHGLFASILLTIYFVQFVVLFYKRNFATLNRSIAYGFLFILLHFISHIIMGSNNFYMLGSINLTSFYFYTLSAILNAILVMHFMSYGGVKEWFKNSNLFHKLIVFIGFYFAINSNLFSSVILATYIGANLLLTLINKIKNKTFNLISYCGENWLELILIICWFGVNVIETTGGRACSIHKNILLTVPLSLMMGLLSLIAKNVFVTILDIVVFSSWYKLKNKKLNATSIRFILYITFTLVYEILLSSASDPTYVLRSEVSMCTFFYLFMGMIACLNELIKADNKKTKLPLILVGTILCLFNNPGNLYQRYNYSNIPVDKCEKVMDDLIKQIKTAQENGEKEIVLVIPKFEEDDDNWPLSYFIGDRVAKALYKHNVVDSYITIKDVKASKEKNDEFGIDTISWLK</sequence>
<protein>
    <submittedName>
        <fullName evidence="2">Uncharacterized protein</fullName>
    </submittedName>
</protein>
<feature type="transmembrane region" description="Helical" evidence="1">
    <location>
        <begin position="240"/>
        <end position="256"/>
    </location>
</feature>
<evidence type="ECO:0000313" key="2">
    <source>
        <dbReference type="EMBL" id="MBE5919150.1"/>
    </source>
</evidence>
<dbReference type="Proteomes" id="UP000766246">
    <property type="component" value="Unassembled WGS sequence"/>
</dbReference>
<keyword evidence="1" id="KW-0812">Transmembrane</keyword>
<dbReference type="EMBL" id="SVER01000010">
    <property type="protein sequence ID" value="MBE5919150.1"/>
    <property type="molecule type" value="Genomic_DNA"/>
</dbReference>
<evidence type="ECO:0000256" key="1">
    <source>
        <dbReference type="SAM" id="Phobius"/>
    </source>
</evidence>
<feature type="transmembrane region" description="Helical" evidence="1">
    <location>
        <begin position="121"/>
        <end position="142"/>
    </location>
</feature>
<feature type="transmembrane region" description="Helical" evidence="1">
    <location>
        <begin position="341"/>
        <end position="363"/>
    </location>
</feature>
<reference evidence="2" key="1">
    <citation type="submission" date="2019-04" db="EMBL/GenBank/DDBJ databases">
        <title>Evolution of Biomass-Degrading Anaerobic Consortia Revealed by Metagenomics.</title>
        <authorList>
            <person name="Peng X."/>
        </authorList>
    </citation>
    <scope>NUCLEOTIDE SEQUENCE</scope>
    <source>
        <strain evidence="2">SIG311</strain>
    </source>
</reference>